<comment type="similarity">
    <text evidence="1">Belongs to the peptidase S33 family.</text>
</comment>
<keyword evidence="5 11" id="KW-0378">Hydrolase</keyword>
<feature type="compositionally biased region" description="Low complexity" evidence="7">
    <location>
        <begin position="170"/>
        <end position="190"/>
    </location>
</feature>
<evidence type="ECO:0000256" key="1">
    <source>
        <dbReference type="ARBA" id="ARBA00010088"/>
    </source>
</evidence>
<dbReference type="InterPro" id="IPR051601">
    <property type="entry name" value="Serine_prot/Carboxylest_S33"/>
</dbReference>
<evidence type="ECO:0000256" key="8">
    <source>
        <dbReference type="SAM" id="Phobius"/>
    </source>
</evidence>
<dbReference type="PANTHER" id="PTHR43248:SF29">
    <property type="entry name" value="TRIPEPTIDYL AMINOPEPTIDASE"/>
    <property type="match status" value="1"/>
</dbReference>
<comment type="caution">
    <text evidence="11">The sequence shown here is derived from an EMBL/GenBank/DDBJ whole genome shotgun (WGS) entry which is preliminary data.</text>
</comment>
<dbReference type="PROSITE" id="PS50847">
    <property type="entry name" value="GRAM_POS_ANCHORING"/>
    <property type="match status" value="1"/>
</dbReference>
<evidence type="ECO:0000313" key="11">
    <source>
        <dbReference type="EMBL" id="RKW69926.1"/>
    </source>
</evidence>
<keyword evidence="2" id="KW-0134">Cell wall</keyword>
<feature type="chain" id="PRO_5019731537" evidence="9">
    <location>
        <begin position="38"/>
        <end position="1022"/>
    </location>
</feature>
<protein>
    <submittedName>
        <fullName evidence="11">Alpha/beta fold hydrolase</fullName>
    </submittedName>
</protein>
<feature type="compositionally biased region" description="Basic and acidic residues" evidence="7">
    <location>
        <begin position="194"/>
        <end position="213"/>
    </location>
</feature>
<proteinExistence type="inferred from homology"/>
<dbReference type="GO" id="GO:0016787">
    <property type="term" value="F:hydrolase activity"/>
    <property type="evidence" value="ECO:0007669"/>
    <property type="project" value="UniProtKB-KW"/>
</dbReference>
<keyword evidence="4 9" id="KW-0732">Signal</keyword>
<dbReference type="InterPro" id="IPR013595">
    <property type="entry name" value="Pept_S33_TAP-like_C"/>
</dbReference>
<gene>
    <name evidence="11" type="ORF">DWQ67_10700</name>
</gene>
<keyword evidence="3" id="KW-0964">Secreted</keyword>
<keyword evidence="8" id="KW-0812">Transmembrane</keyword>
<evidence type="ECO:0000259" key="10">
    <source>
        <dbReference type="PROSITE" id="PS50847"/>
    </source>
</evidence>
<feature type="region of interest" description="Disordered" evidence="7">
    <location>
        <begin position="957"/>
        <end position="991"/>
    </location>
</feature>
<dbReference type="EMBL" id="QQXL01000006">
    <property type="protein sequence ID" value="RKW69926.1"/>
    <property type="molecule type" value="Genomic_DNA"/>
</dbReference>
<feature type="signal peptide" evidence="9">
    <location>
        <begin position="1"/>
        <end position="37"/>
    </location>
</feature>
<dbReference type="Pfam" id="PF00561">
    <property type="entry name" value="Abhydrolase_1"/>
    <property type="match status" value="1"/>
</dbReference>
<keyword evidence="8" id="KW-1133">Transmembrane helix</keyword>
<sequence length="1022" mass="106592">MSRSQHPSRVRRLLALSTTAAVASLTLALGCTVPAQATSAPVSQDSQASAPALTDQSAALPGTSSTQAIADATLELPKGATVVSSANLSIPVTFTTTPNTPIKLKLVRVTDQSEVAGAQVSATAGADGKGTADVPAKSVEAGKYKIVDEGGLKQSGAITVTAPAAPGTEASPAPSNSAPATAAPSTTAPAQDKAAAEKKAAEAKKEAKKDERADGLDKYYPQLAKDLFDKDGNGTYKVTGPTAGGKSAGIVPKGLGSYYSQKVDFSSANCVALGYGAYAKKYEPTLKRPLECGYMIAPIDSKKPSTGDVAIGVMRIKASGKSKGSVMWNPGGPGASGMTLALVGALYQPELAKDFDMIGFDPRGTGSSMPFSQCSTDEQLDLDRATNSWGKPLDAAEKEQADITKRFAKDCFENTGKAFGLNGGARNTLMKHLGTWDAVGDLDMLRSVVGDKKLSYVGYSYGTRLGYVYAQKFQASAGRLVLDGVVDPGDAKAAAALKSLNASSNRYQDLNGKPVPAAKAGAKAADSEVNSEEQDNIAQGAGFQDTFEQFAKDCAAKGPADPAKQKTYGELWPKLFAKDGSFEGDTQLQGTKFECALGQSQDPKVLSTNSAKLLQTLETGGVNEGLPTAYERNLSFGDARTGFFQALYSEDLWGTLNVGLADLKAGADGTVMMSLADQYNDRDPQTGHYAPMLQAFTNIRCTDANNSANPAPDAHLRKLAKLYDEAAPFQAASQALGTPDYCQFWNFTGTLPQAEKLTKVPNVLVVSTSHDPATPYAAGPKLARMIDGTLLSVSGASHTSYNAEIKCVDDTVNNFLTSGVVPKDGDFGDKLKTPDTTKDDRGNTVTFPNLCKVKTFRDSDFVTSTTKAKAKDKVGFAVLHRDSEAKYTVSLTTGSGKGAAVKAVVNAQVAGMTTDNGGNHAGVFQVPAKTAPGQYMVVLKDARGAFVASRPLTVQKTAVPSKPKPPVVHKPKPKPKPVAQNSGENLSNTGSDSAGWIFGGAAAILVGAGALLVARRRKGEQN</sequence>
<evidence type="ECO:0000256" key="9">
    <source>
        <dbReference type="SAM" id="SignalP"/>
    </source>
</evidence>
<evidence type="ECO:0000256" key="2">
    <source>
        <dbReference type="ARBA" id="ARBA00022512"/>
    </source>
</evidence>
<dbReference type="Pfam" id="PF08386">
    <property type="entry name" value="Abhydrolase_4"/>
    <property type="match status" value="1"/>
</dbReference>
<dbReference type="PANTHER" id="PTHR43248">
    <property type="entry name" value="2-SUCCINYL-6-HYDROXY-2,4-CYCLOHEXADIENE-1-CARBOXYLATE SYNTHASE"/>
    <property type="match status" value="1"/>
</dbReference>
<organism evidence="11 12">
    <name type="scientific">Galactobacter caseinivorans</name>
    <dbReference type="NCBI Taxonomy" id="2676123"/>
    <lineage>
        <taxon>Bacteria</taxon>
        <taxon>Bacillati</taxon>
        <taxon>Actinomycetota</taxon>
        <taxon>Actinomycetes</taxon>
        <taxon>Micrococcales</taxon>
        <taxon>Micrococcaceae</taxon>
        <taxon>Galactobacter</taxon>
    </lineage>
</organism>
<feature type="domain" description="Gram-positive cocci surface proteins LPxTG" evidence="10">
    <location>
        <begin position="986"/>
        <end position="1022"/>
    </location>
</feature>
<feature type="transmembrane region" description="Helical" evidence="8">
    <location>
        <begin position="994"/>
        <end position="1014"/>
    </location>
</feature>
<feature type="compositionally biased region" description="Polar residues" evidence="7">
    <location>
        <begin position="979"/>
        <end position="991"/>
    </location>
</feature>
<evidence type="ECO:0000256" key="6">
    <source>
        <dbReference type="ARBA" id="ARBA00023088"/>
    </source>
</evidence>
<evidence type="ECO:0000256" key="3">
    <source>
        <dbReference type="ARBA" id="ARBA00022525"/>
    </source>
</evidence>
<keyword evidence="6" id="KW-0572">Peptidoglycan-anchor</keyword>
<dbReference type="InterPro" id="IPR000073">
    <property type="entry name" value="AB_hydrolase_1"/>
</dbReference>
<dbReference type="InterPro" id="IPR029058">
    <property type="entry name" value="AB_hydrolase_fold"/>
</dbReference>
<feature type="region of interest" description="Disordered" evidence="7">
    <location>
        <begin position="163"/>
        <end position="213"/>
    </location>
</feature>
<name>A0A496PHG1_9MICC</name>
<evidence type="ECO:0000313" key="12">
    <source>
        <dbReference type="Proteomes" id="UP000273119"/>
    </source>
</evidence>
<accession>A0A496PHG1</accession>
<evidence type="ECO:0000256" key="7">
    <source>
        <dbReference type="SAM" id="MobiDB-lite"/>
    </source>
</evidence>
<dbReference type="PROSITE" id="PS51257">
    <property type="entry name" value="PROKAR_LIPOPROTEIN"/>
    <property type="match status" value="1"/>
</dbReference>
<keyword evidence="8" id="KW-0472">Membrane</keyword>
<evidence type="ECO:0000256" key="4">
    <source>
        <dbReference type="ARBA" id="ARBA00022729"/>
    </source>
</evidence>
<dbReference type="AlphaFoldDB" id="A0A496PHG1"/>
<dbReference type="SUPFAM" id="SSF53474">
    <property type="entry name" value="alpha/beta-Hydrolases"/>
    <property type="match status" value="1"/>
</dbReference>
<keyword evidence="12" id="KW-1185">Reference proteome</keyword>
<dbReference type="InterPro" id="IPR019931">
    <property type="entry name" value="LPXTG_anchor"/>
</dbReference>
<dbReference type="Gene3D" id="3.40.50.1820">
    <property type="entry name" value="alpha/beta hydrolase"/>
    <property type="match status" value="2"/>
</dbReference>
<reference evidence="11 12" key="1">
    <citation type="submission" date="2018-07" db="EMBL/GenBank/DDBJ databases">
        <title>Arthrobacter sp. nov., isolated from raw cow's milk with high bacterial count.</title>
        <authorList>
            <person name="Hahne J."/>
            <person name="Isele D."/>
            <person name="Lipski A."/>
        </authorList>
    </citation>
    <scope>NUCLEOTIDE SEQUENCE [LARGE SCALE GENOMIC DNA]</scope>
    <source>
        <strain evidence="11 12">JZ R-183</strain>
    </source>
</reference>
<evidence type="ECO:0000256" key="5">
    <source>
        <dbReference type="ARBA" id="ARBA00022801"/>
    </source>
</evidence>
<dbReference type="Proteomes" id="UP000273119">
    <property type="component" value="Unassembled WGS sequence"/>
</dbReference>